<keyword evidence="7 10" id="KW-0067">ATP-binding</keyword>
<evidence type="ECO:0000313" key="14">
    <source>
        <dbReference type="EMBL" id="QGG41873.1"/>
    </source>
</evidence>
<dbReference type="SUPFAM" id="SSF52540">
    <property type="entry name" value="P-loop containing nucleoside triphosphate hydrolases"/>
    <property type="match status" value="1"/>
</dbReference>
<evidence type="ECO:0000256" key="13">
    <source>
        <dbReference type="RuleBase" id="RU003785"/>
    </source>
</evidence>
<evidence type="ECO:0000256" key="3">
    <source>
        <dbReference type="ARBA" id="ARBA00005842"/>
    </source>
</evidence>
<organism evidence="14 15">
    <name type="scientific">Aeromicrobium yanjiei</name>
    <dbReference type="NCBI Taxonomy" id="2662028"/>
    <lineage>
        <taxon>Bacteria</taxon>
        <taxon>Bacillati</taxon>
        <taxon>Actinomycetota</taxon>
        <taxon>Actinomycetes</taxon>
        <taxon>Propionibacteriales</taxon>
        <taxon>Nocardioidaceae</taxon>
        <taxon>Aeromicrobium</taxon>
    </lineage>
</organism>
<protein>
    <recommendedName>
        <fullName evidence="10">tRNA dimethylallyltransferase</fullName>
        <ecNumber evidence="10">2.5.1.75</ecNumber>
    </recommendedName>
    <alternativeName>
        <fullName evidence="10">Dimethylallyl diphosphate:tRNA dimethylallyltransferase</fullName>
        <shortName evidence="10">DMAPP:tRNA dimethylallyltransferase</shortName>
        <shortName evidence="10">DMATase</shortName>
    </alternativeName>
    <alternativeName>
        <fullName evidence="10">Isopentenyl-diphosphate:tRNA isopentenyltransferase</fullName>
        <shortName evidence="10">IPP transferase</shortName>
        <shortName evidence="10">IPPT</shortName>
        <shortName evidence="10">IPTase</shortName>
    </alternativeName>
</protein>
<dbReference type="HAMAP" id="MF_00185">
    <property type="entry name" value="IPP_trans"/>
    <property type="match status" value="1"/>
</dbReference>
<dbReference type="Gene3D" id="1.10.20.140">
    <property type="match status" value="1"/>
</dbReference>
<evidence type="ECO:0000256" key="12">
    <source>
        <dbReference type="RuleBase" id="RU003784"/>
    </source>
</evidence>
<evidence type="ECO:0000256" key="5">
    <source>
        <dbReference type="ARBA" id="ARBA00022694"/>
    </source>
</evidence>
<name>A0A5Q2MJI5_9ACTN</name>
<dbReference type="FunFam" id="1.10.20.140:FF:000001">
    <property type="entry name" value="tRNA dimethylallyltransferase"/>
    <property type="match status" value="1"/>
</dbReference>
<dbReference type="InterPro" id="IPR039657">
    <property type="entry name" value="Dimethylallyltransferase"/>
</dbReference>
<dbReference type="PANTHER" id="PTHR11088:SF60">
    <property type="entry name" value="TRNA DIMETHYLALLYLTRANSFERASE"/>
    <property type="match status" value="1"/>
</dbReference>
<proteinExistence type="inferred from homology"/>
<dbReference type="RefSeq" id="WP_153653138.1">
    <property type="nucleotide sequence ID" value="NZ_CP045737.1"/>
</dbReference>
<dbReference type="GO" id="GO:0052381">
    <property type="term" value="F:tRNA dimethylallyltransferase activity"/>
    <property type="evidence" value="ECO:0007669"/>
    <property type="project" value="UniProtKB-UniRule"/>
</dbReference>
<dbReference type="Pfam" id="PF01715">
    <property type="entry name" value="IPPT"/>
    <property type="match status" value="1"/>
</dbReference>
<evidence type="ECO:0000256" key="2">
    <source>
        <dbReference type="ARBA" id="ARBA00003213"/>
    </source>
</evidence>
<keyword evidence="8 10" id="KW-0460">Magnesium</keyword>
<dbReference type="EMBL" id="CP045737">
    <property type="protein sequence ID" value="QGG41873.1"/>
    <property type="molecule type" value="Genomic_DNA"/>
</dbReference>
<keyword evidence="6 10" id="KW-0547">Nucleotide-binding</keyword>
<comment type="cofactor">
    <cofactor evidence="1 10">
        <name>Mg(2+)</name>
        <dbReference type="ChEBI" id="CHEBI:18420"/>
    </cofactor>
</comment>
<feature type="region of interest" description="Interaction with substrate tRNA" evidence="10">
    <location>
        <begin position="38"/>
        <end position="41"/>
    </location>
</feature>
<comment type="catalytic activity">
    <reaction evidence="9 10 11">
        <text>adenosine(37) in tRNA + dimethylallyl diphosphate = N(6)-dimethylallyladenosine(37) in tRNA + diphosphate</text>
        <dbReference type="Rhea" id="RHEA:26482"/>
        <dbReference type="Rhea" id="RHEA-COMP:10162"/>
        <dbReference type="Rhea" id="RHEA-COMP:10375"/>
        <dbReference type="ChEBI" id="CHEBI:33019"/>
        <dbReference type="ChEBI" id="CHEBI:57623"/>
        <dbReference type="ChEBI" id="CHEBI:74411"/>
        <dbReference type="ChEBI" id="CHEBI:74415"/>
        <dbReference type="EC" id="2.5.1.75"/>
    </reaction>
</comment>
<keyword evidence="5 10" id="KW-0819">tRNA processing</keyword>
<comment type="caution">
    <text evidence="10">Lacks conserved residue(s) required for the propagation of feature annotation.</text>
</comment>
<dbReference type="Gene3D" id="3.40.50.300">
    <property type="entry name" value="P-loop containing nucleotide triphosphate hydrolases"/>
    <property type="match status" value="1"/>
</dbReference>
<feature type="binding site" evidence="10">
    <location>
        <begin position="12"/>
        <end position="19"/>
    </location>
    <ligand>
        <name>ATP</name>
        <dbReference type="ChEBI" id="CHEBI:30616"/>
    </ligand>
</feature>
<gene>
    <name evidence="10 14" type="primary">miaA</name>
    <name evidence="14" type="ORF">GEV26_11120</name>
</gene>
<evidence type="ECO:0000256" key="10">
    <source>
        <dbReference type="HAMAP-Rule" id="MF_00185"/>
    </source>
</evidence>
<evidence type="ECO:0000256" key="9">
    <source>
        <dbReference type="ARBA" id="ARBA00049563"/>
    </source>
</evidence>
<evidence type="ECO:0000256" key="1">
    <source>
        <dbReference type="ARBA" id="ARBA00001946"/>
    </source>
</evidence>
<dbReference type="InterPro" id="IPR018022">
    <property type="entry name" value="IPT"/>
</dbReference>
<keyword evidence="15" id="KW-1185">Reference proteome</keyword>
<sequence>MPVPHRVVAVVGPTASGKSSLAVEIARRLGHAEVVNVDSMQLYRGMDIGSAKPTEAERGGVVHHLFDVLDVAEAASVAEFQSWARDVIDDCHARGVTPVLVGGSALYVRAVLDRLEFPGTDPAVRERWATELRSRGADALHAELTRRDPAAAAQIQPSNDRRLVRALEVIELTGEPFRATMPGHDSIYAGLVMLGLDVPREVLDVRLAQRVDQMWADGFVEEVRRLLPLGLEESRTASRALGYQQILAFLRGEMTEEEAREATVTGTRKFARRQDRLFRKDPRIHWLPYDAEDLVDRALHHVGVPADE</sequence>
<dbReference type="EC" id="2.5.1.75" evidence="10"/>
<dbReference type="PANTHER" id="PTHR11088">
    <property type="entry name" value="TRNA DIMETHYLALLYLTRANSFERASE"/>
    <property type="match status" value="1"/>
</dbReference>
<dbReference type="InterPro" id="IPR027417">
    <property type="entry name" value="P-loop_NTPase"/>
</dbReference>
<dbReference type="AlphaFoldDB" id="A0A5Q2MJI5"/>
<comment type="similarity">
    <text evidence="3 10 13">Belongs to the IPP transferase family.</text>
</comment>
<comment type="subunit">
    <text evidence="10">Monomer.</text>
</comment>
<reference evidence="14 15" key="1">
    <citation type="submission" date="2019-11" db="EMBL/GenBank/DDBJ databases">
        <authorList>
            <person name="Li J."/>
        </authorList>
    </citation>
    <scope>NUCLEOTIDE SEQUENCE [LARGE SCALE GENOMIC DNA]</scope>
    <source>
        <strain evidence="14 15">MF47</strain>
    </source>
</reference>
<evidence type="ECO:0000256" key="4">
    <source>
        <dbReference type="ARBA" id="ARBA00022679"/>
    </source>
</evidence>
<feature type="binding site" evidence="10">
    <location>
        <begin position="14"/>
        <end position="19"/>
    </location>
    <ligand>
        <name>substrate</name>
    </ligand>
</feature>
<evidence type="ECO:0000256" key="11">
    <source>
        <dbReference type="RuleBase" id="RU003783"/>
    </source>
</evidence>
<evidence type="ECO:0000313" key="15">
    <source>
        <dbReference type="Proteomes" id="UP000392064"/>
    </source>
</evidence>
<evidence type="ECO:0000256" key="7">
    <source>
        <dbReference type="ARBA" id="ARBA00022840"/>
    </source>
</evidence>
<dbReference type="GO" id="GO:0005524">
    <property type="term" value="F:ATP binding"/>
    <property type="evidence" value="ECO:0007669"/>
    <property type="project" value="UniProtKB-UniRule"/>
</dbReference>
<accession>A0A5Q2MJI5</accession>
<keyword evidence="4 10" id="KW-0808">Transferase</keyword>
<dbReference type="NCBIfam" id="TIGR00174">
    <property type="entry name" value="miaA"/>
    <property type="match status" value="1"/>
</dbReference>
<feature type="site" description="Interaction with substrate tRNA" evidence="10">
    <location>
        <position position="125"/>
    </location>
</feature>
<evidence type="ECO:0000256" key="6">
    <source>
        <dbReference type="ARBA" id="ARBA00022741"/>
    </source>
</evidence>
<dbReference type="Proteomes" id="UP000392064">
    <property type="component" value="Chromosome"/>
</dbReference>
<dbReference type="KEGG" id="aef:GEV26_11120"/>
<comment type="function">
    <text evidence="2 10 12">Catalyzes the transfer of a dimethylallyl group onto the adenine at position 37 in tRNAs that read codons beginning with uridine, leading to the formation of N6-(dimethylallyl)adenosine (i(6)A).</text>
</comment>
<evidence type="ECO:0000256" key="8">
    <source>
        <dbReference type="ARBA" id="ARBA00022842"/>
    </source>
</evidence>
<feature type="site" description="Interaction with substrate tRNA" evidence="10">
    <location>
        <position position="104"/>
    </location>
</feature>
<dbReference type="GO" id="GO:0006400">
    <property type="term" value="P:tRNA modification"/>
    <property type="evidence" value="ECO:0007669"/>
    <property type="project" value="TreeGrafter"/>
</dbReference>